<sequence>MAQLLSDLHQEKERLEDSLKQEQARVEDTLKQLEEERSSSAAVRASMEMIQATGEERSEQVMALRAEQSRLRNQLQKEMENSIDAKAKFGLALQKKDEELQGLKDKVVQMEQKLGQISKALVEEKTKCWSIRSVELETIEVMPRVEGITISPHVAVVGAVTL</sequence>
<evidence type="ECO:0000313" key="2">
    <source>
        <dbReference type="EMBL" id="GBG75121.1"/>
    </source>
</evidence>
<reference evidence="2 3" key="1">
    <citation type="journal article" date="2018" name="Cell">
        <title>The Chara Genome: Secondary Complexity and Implications for Plant Terrestrialization.</title>
        <authorList>
            <person name="Nishiyama T."/>
            <person name="Sakayama H."/>
            <person name="Vries J.D."/>
            <person name="Buschmann H."/>
            <person name="Saint-Marcoux D."/>
            <person name="Ullrich K.K."/>
            <person name="Haas F.B."/>
            <person name="Vanderstraeten L."/>
            <person name="Becker D."/>
            <person name="Lang D."/>
            <person name="Vosolsobe S."/>
            <person name="Rombauts S."/>
            <person name="Wilhelmsson P.K.I."/>
            <person name="Janitza P."/>
            <person name="Kern R."/>
            <person name="Heyl A."/>
            <person name="Rumpler F."/>
            <person name="Villalobos L.I.A.C."/>
            <person name="Clay J.M."/>
            <person name="Skokan R."/>
            <person name="Toyoda A."/>
            <person name="Suzuki Y."/>
            <person name="Kagoshima H."/>
            <person name="Schijlen E."/>
            <person name="Tajeshwar N."/>
            <person name="Catarino B."/>
            <person name="Hetherington A.J."/>
            <person name="Saltykova A."/>
            <person name="Bonnot C."/>
            <person name="Breuninger H."/>
            <person name="Symeonidi A."/>
            <person name="Radhakrishnan G.V."/>
            <person name="Van Nieuwerburgh F."/>
            <person name="Deforce D."/>
            <person name="Chang C."/>
            <person name="Karol K.G."/>
            <person name="Hedrich R."/>
            <person name="Ulvskov P."/>
            <person name="Glockner G."/>
            <person name="Delwiche C.F."/>
            <person name="Petrasek J."/>
            <person name="Van de Peer Y."/>
            <person name="Friml J."/>
            <person name="Beilby M."/>
            <person name="Dolan L."/>
            <person name="Kohara Y."/>
            <person name="Sugano S."/>
            <person name="Fujiyama A."/>
            <person name="Delaux P.-M."/>
            <person name="Quint M."/>
            <person name="TheiBen G."/>
            <person name="Hagemann M."/>
            <person name="Harholt J."/>
            <person name="Dunand C."/>
            <person name="Zachgo S."/>
            <person name="Langdale J."/>
            <person name="Maumus F."/>
            <person name="Straeten D.V.D."/>
            <person name="Gould S.B."/>
            <person name="Rensing S.A."/>
        </authorList>
    </citation>
    <scope>NUCLEOTIDE SEQUENCE [LARGE SCALE GENOMIC DNA]</scope>
    <source>
        <strain evidence="2 3">S276</strain>
    </source>
</reference>
<feature type="compositionally biased region" description="Basic and acidic residues" evidence="1">
    <location>
        <begin position="8"/>
        <end position="21"/>
    </location>
</feature>
<evidence type="ECO:0000313" key="3">
    <source>
        <dbReference type="Proteomes" id="UP000265515"/>
    </source>
</evidence>
<evidence type="ECO:0000256" key="1">
    <source>
        <dbReference type="SAM" id="MobiDB-lite"/>
    </source>
</evidence>
<dbReference type="Gramene" id="GBG75121">
    <property type="protein sequence ID" value="GBG75121"/>
    <property type="gene ID" value="CBR_g19634"/>
</dbReference>
<keyword evidence="3" id="KW-1185">Reference proteome</keyword>
<dbReference type="EMBL" id="BFEA01000218">
    <property type="protein sequence ID" value="GBG75121.1"/>
    <property type="molecule type" value="Genomic_DNA"/>
</dbReference>
<feature type="region of interest" description="Disordered" evidence="1">
    <location>
        <begin position="1"/>
        <end position="21"/>
    </location>
</feature>
<protein>
    <submittedName>
        <fullName evidence="2">Uncharacterized protein</fullName>
    </submittedName>
</protein>
<accession>A0A388KYK5</accession>
<gene>
    <name evidence="2" type="ORF">CBR_g19634</name>
</gene>
<name>A0A388KYK5_CHABU</name>
<proteinExistence type="predicted"/>
<dbReference type="AlphaFoldDB" id="A0A388KYK5"/>
<organism evidence="2 3">
    <name type="scientific">Chara braunii</name>
    <name type="common">Braun's stonewort</name>
    <dbReference type="NCBI Taxonomy" id="69332"/>
    <lineage>
        <taxon>Eukaryota</taxon>
        <taxon>Viridiplantae</taxon>
        <taxon>Streptophyta</taxon>
        <taxon>Charophyceae</taxon>
        <taxon>Charales</taxon>
        <taxon>Characeae</taxon>
        <taxon>Chara</taxon>
    </lineage>
</organism>
<comment type="caution">
    <text evidence="2">The sequence shown here is derived from an EMBL/GenBank/DDBJ whole genome shotgun (WGS) entry which is preliminary data.</text>
</comment>
<dbReference type="Proteomes" id="UP000265515">
    <property type="component" value="Unassembled WGS sequence"/>
</dbReference>